<keyword evidence="3" id="KW-0326">Glycosidase</keyword>
<dbReference type="PANTHER" id="PTHR30480:SF16">
    <property type="entry name" value="GLYCOSIDE HYDROLASE FAMILY 3 DOMAIN PROTEIN"/>
    <property type="match status" value="1"/>
</dbReference>
<dbReference type="EMBL" id="BAABCQ010000159">
    <property type="protein sequence ID" value="GAA4003785.1"/>
    <property type="molecule type" value="Genomic_DNA"/>
</dbReference>
<dbReference type="Pfam" id="PF00933">
    <property type="entry name" value="Glyco_hydro_3"/>
    <property type="match status" value="1"/>
</dbReference>
<feature type="region of interest" description="Disordered" evidence="4">
    <location>
        <begin position="336"/>
        <end position="373"/>
    </location>
</feature>
<proteinExistence type="inferred from homology"/>
<gene>
    <name evidence="6" type="ORF">GCM10022384_58040</name>
</gene>
<evidence type="ECO:0000313" key="6">
    <source>
        <dbReference type="EMBL" id="GAA4003785.1"/>
    </source>
</evidence>
<reference evidence="7" key="1">
    <citation type="journal article" date="2019" name="Int. J. Syst. Evol. Microbiol.">
        <title>The Global Catalogue of Microorganisms (GCM) 10K type strain sequencing project: providing services to taxonomists for standard genome sequencing and annotation.</title>
        <authorList>
            <consortium name="The Broad Institute Genomics Platform"/>
            <consortium name="The Broad Institute Genome Sequencing Center for Infectious Disease"/>
            <person name="Wu L."/>
            <person name="Ma J."/>
        </authorList>
    </citation>
    <scope>NUCLEOTIDE SEQUENCE [LARGE SCALE GENOMIC DNA]</scope>
    <source>
        <strain evidence="7">JCM 17027</strain>
    </source>
</reference>
<evidence type="ECO:0000259" key="5">
    <source>
        <dbReference type="Pfam" id="PF00933"/>
    </source>
</evidence>
<evidence type="ECO:0000256" key="2">
    <source>
        <dbReference type="ARBA" id="ARBA00022801"/>
    </source>
</evidence>
<sequence>MTTIARATDTLTRDALTVLQPGFTGTTAPEWLLRRLGEGLASVGLFGRNIASAEQVAALTAQLRAEREDVLVAIDEESGDVTRLEVRTGSSFPGNLALGAVDDVGLTREVAAELGRRLAACGVNLNWAPSADVNSNPDNPVIGVRAFGAGTDLVARHTAAYVTGMQSAGVAACTKHFPGHGDTGVDSHHAMPLIDVDATVLEERDLVPFRAAIAAGSRAVMSAHILVPALDPERPATLSRRILTDLLRGELGYDGLIVTDGMEMQAIAGTYGIERGSVLAIAAGADAICVGGGLSDEDTVRRLCDALVEAVRSGELSEDRLADAAERVRALARWTATHRPDARSPEPADRDGDGNEDGNGAREAGGDEGGDVGLRAARRAVRVTVAEGFTPLTDPPYVAALTPVANIAVGDETPWGVAAELFRLLPGTETGSFTGPEAGNEVLAAAGRRRVVAVVRDEHRHPWMAAALDILLAARPDTIVVEMGVPRARPRGALHLATHGAARVCGRAAAEAIAGV</sequence>
<organism evidence="6 7">
    <name type="scientific">Streptomyces marokkonensis</name>
    <dbReference type="NCBI Taxonomy" id="324855"/>
    <lineage>
        <taxon>Bacteria</taxon>
        <taxon>Bacillati</taxon>
        <taxon>Actinomycetota</taxon>
        <taxon>Actinomycetes</taxon>
        <taxon>Kitasatosporales</taxon>
        <taxon>Streptomycetaceae</taxon>
        <taxon>Streptomyces</taxon>
    </lineage>
</organism>
<keyword evidence="7" id="KW-1185">Reference proteome</keyword>
<dbReference type="Proteomes" id="UP001500034">
    <property type="component" value="Unassembled WGS sequence"/>
</dbReference>
<evidence type="ECO:0000256" key="4">
    <source>
        <dbReference type="SAM" id="MobiDB-lite"/>
    </source>
</evidence>
<protein>
    <submittedName>
        <fullName evidence="6">Glycoside hydrolase family 3 protein</fullName>
    </submittedName>
</protein>
<feature type="domain" description="Glycoside hydrolase family 3 N-terminal" evidence="5">
    <location>
        <begin position="39"/>
        <end position="329"/>
    </location>
</feature>
<dbReference type="Gene3D" id="3.20.20.300">
    <property type="entry name" value="Glycoside hydrolase, family 3, N-terminal domain"/>
    <property type="match status" value="1"/>
</dbReference>
<dbReference type="InterPro" id="IPR036962">
    <property type="entry name" value="Glyco_hydro_3_N_sf"/>
</dbReference>
<comment type="similarity">
    <text evidence="1">Belongs to the glycosyl hydrolase 3 family.</text>
</comment>
<keyword evidence="2 6" id="KW-0378">Hydrolase</keyword>
<dbReference type="InterPro" id="IPR001764">
    <property type="entry name" value="Glyco_hydro_3_N"/>
</dbReference>
<dbReference type="SUPFAM" id="SSF51445">
    <property type="entry name" value="(Trans)glycosidases"/>
    <property type="match status" value="1"/>
</dbReference>
<evidence type="ECO:0000256" key="3">
    <source>
        <dbReference type="ARBA" id="ARBA00023295"/>
    </source>
</evidence>
<dbReference type="RefSeq" id="WP_345596322.1">
    <property type="nucleotide sequence ID" value="NZ_BAABCQ010000159.1"/>
</dbReference>
<dbReference type="PRINTS" id="PR00133">
    <property type="entry name" value="GLHYDRLASE3"/>
</dbReference>
<dbReference type="GO" id="GO:0016787">
    <property type="term" value="F:hydrolase activity"/>
    <property type="evidence" value="ECO:0007669"/>
    <property type="project" value="UniProtKB-KW"/>
</dbReference>
<feature type="compositionally biased region" description="Basic and acidic residues" evidence="4">
    <location>
        <begin position="338"/>
        <end position="353"/>
    </location>
</feature>
<comment type="caution">
    <text evidence="6">The sequence shown here is derived from an EMBL/GenBank/DDBJ whole genome shotgun (WGS) entry which is preliminary data.</text>
</comment>
<dbReference type="InterPro" id="IPR050226">
    <property type="entry name" value="NagZ_Beta-hexosaminidase"/>
</dbReference>
<evidence type="ECO:0000256" key="1">
    <source>
        <dbReference type="ARBA" id="ARBA00005336"/>
    </source>
</evidence>
<dbReference type="PANTHER" id="PTHR30480">
    <property type="entry name" value="BETA-HEXOSAMINIDASE-RELATED"/>
    <property type="match status" value="1"/>
</dbReference>
<evidence type="ECO:0000313" key="7">
    <source>
        <dbReference type="Proteomes" id="UP001500034"/>
    </source>
</evidence>
<accession>A0ABP7RY67</accession>
<dbReference type="InterPro" id="IPR017853">
    <property type="entry name" value="GH"/>
</dbReference>
<name>A0ABP7RY67_9ACTN</name>